<dbReference type="Proteomes" id="UP001501115">
    <property type="component" value="Unassembled WGS sequence"/>
</dbReference>
<sequence length="64" mass="6645">MLAQAAPVAVPGTVHTHPDHPGPASGTHHIAAIQLPTPEARARWDFTRPPSPPPAGSADSARRD</sequence>
<comment type="caution">
    <text evidence="2">The sequence shown here is derived from an EMBL/GenBank/DDBJ whole genome shotgun (WGS) entry which is preliminary data.</text>
</comment>
<evidence type="ECO:0000256" key="1">
    <source>
        <dbReference type="SAM" id="MobiDB-lite"/>
    </source>
</evidence>
<gene>
    <name evidence="2" type="ORF">GCM10023086_65920</name>
</gene>
<reference evidence="3" key="1">
    <citation type="journal article" date="2019" name="Int. J. Syst. Evol. Microbiol.">
        <title>The Global Catalogue of Microorganisms (GCM) 10K type strain sequencing project: providing services to taxonomists for standard genome sequencing and annotation.</title>
        <authorList>
            <consortium name="The Broad Institute Genomics Platform"/>
            <consortium name="The Broad Institute Genome Sequencing Center for Infectious Disease"/>
            <person name="Wu L."/>
            <person name="Ma J."/>
        </authorList>
    </citation>
    <scope>NUCLEOTIDE SEQUENCE [LARGE SCALE GENOMIC DNA]</scope>
    <source>
        <strain evidence="3">JCM 31290</strain>
    </source>
</reference>
<name>A0ABP8H502_9ACTN</name>
<dbReference type="EMBL" id="BAABET010000012">
    <property type="protein sequence ID" value="GAA4334199.1"/>
    <property type="molecule type" value="Genomic_DNA"/>
</dbReference>
<organism evidence="2 3">
    <name type="scientific">Streptomyces venetus</name>
    <dbReference type="NCBI Taxonomy" id="1701086"/>
    <lineage>
        <taxon>Bacteria</taxon>
        <taxon>Bacillati</taxon>
        <taxon>Actinomycetota</taxon>
        <taxon>Actinomycetes</taxon>
        <taxon>Kitasatosporales</taxon>
        <taxon>Streptomycetaceae</taxon>
        <taxon>Streptomyces</taxon>
    </lineage>
</organism>
<accession>A0ABP8H502</accession>
<dbReference type="RefSeq" id="WP_345665394.1">
    <property type="nucleotide sequence ID" value="NZ_BAABET010000012.1"/>
</dbReference>
<keyword evidence="3" id="KW-1185">Reference proteome</keyword>
<evidence type="ECO:0000313" key="2">
    <source>
        <dbReference type="EMBL" id="GAA4334199.1"/>
    </source>
</evidence>
<feature type="region of interest" description="Disordered" evidence="1">
    <location>
        <begin position="1"/>
        <end position="64"/>
    </location>
</feature>
<proteinExistence type="predicted"/>
<evidence type="ECO:0000313" key="3">
    <source>
        <dbReference type="Proteomes" id="UP001501115"/>
    </source>
</evidence>
<protein>
    <submittedName>
        <fullName evidence="2">Uncharacterized protein</fullName>
    </submittedName>
</protein>